<dbReference type="Proteomes" id="UP000192411">
    <property type="component" value="Unassembled WGS sequence"/>
</dbReference>
<keyword evidence="2" id="KW-0012">Acyltransferase</keyword>
<evidence type="ECO:0000259" key="3">
    <source>
        <dbReference type="PROSITE" id="PS51186"/>
    </source>
</evidence>
<dbReference type="SUPFAM" id="SSF55729">
    <property type="entry name" value="Acyl-CoA N-acyltransferases (Nat)"/>
    <property type="match status" value="1"/>
</dbReference>
<dbReference type="EMBL" id="MVIM01000001">
    <property type="protein sequence ID" value="ORB68638.1"/>
    <property type="molecule type" value="Genomic_DNA"/>
</dbReference>
<evidence type="ECO:0000313" key="4">
    <source>
        <dbReference type="EMBL" id="ORB68638.1"/>
    </source>
</evidence>
<dbReference type="CDD" id="cd04301">
    <property type="entry name" value="NAT_SF"/>
    <property type="match status" value="1"/>
</dbReference>
<dbReference type="InterPro" id="IPR000182">
    <property type="entry name" value="GNAT_dom"/>
</dbReference>
<reference evidence="4 5" key="1">
    <citation type="submission" date="2017-02" db="EMBL/GenBank/DDBJ databases">
        <title>The new phylogeny of genus Mycobacterium.</title>
        <authorList>
            <person name="Tortoli E."/>
            <person name="Trovato A."/>
            <person name="Cirillo D.M."/>
        </authorList>
    </citation>
    <scope>NUCLEOTIDE SEQUENCE [LARGE SCALE GENOMIC DNA]</scope>
    <source>
        <strain evidence="4 5">DSM 44338</strain>
    </source>
</reference>
<dbReference type="PROSITE" id="PS51186">
    <property type="entry name" value="GNAT"/>
    <property type="match status" value="1"/>
</dbReference>
<dbReference type="PANTHER" id="PTHR43877">
    <property type="entry name" value="AMINOALKYLPHOSPHONATE N-ACETYLTRANSFERASE-RELATED-RELATED"/>
    <property type="match status" value="1"/>
</dbReference>
<comment type="caution">
    <text evidence="4">The sequence shown here is derived from an EMBL/GenBank/DDBJ whole genome shotgun (WGS) entry which is preliminary data.</text>
</comment>
<keyword evidence="1 4" id="KW-0808">Transferase</keyword>
<sequence>MTAKVIRLAESDWRVFATIRLRALTDALGEQDPQYKKEAGFTAAQWRRRLRNHTQFATLVDGRPVGLIAAQRENPDSVYLYSLWLDPTVRGRGLARPLVAAAVDWARNEGVQTITLRVASGNVAARAVYESLGFRFVAASENTQPRDEVAMTLSVS</sequence>
<dbReference type="RefSeq" id="WP_083123446.1">
    <property type="nucleotide sequence ID" value="NZ_MVIM01000001.1"/>
</dbReference>
<evidence type="ECO:0000313" key="5">
    <source>
        <dbReference type="Proteomes" id="UP000192411"/>
    </source>
</evidence>
<proteinExistence type="predicted"/>
<name>A0A1X0K0G5_9MYCO</name>
<evidence type="ECO:0000256" key="1">
    <source>
        <dbReference type="ARBA" id="ARBA00022679"/>
    </source>
</evidence>
<dbReference type="AlphaFoldDB" id="A0A1X0K0G5"/>
<evidence type="ECO:0000256" key="2">
    <source>
        <dbReference type="ARBA" id="ARBA00023315"/>
    </source>
</evidence>
<dbReference type="GO" id="GO:0016747">
    <property type="term" value="F:acyltransferase activity, transferring groups other than amino-acyl groups"/>
    <property type="evidence" value="ECO:0007669"/>
    <property type="project" value="InterPro"/>
</dbReference>
<dbReference type="InterPro" id="IPR016181">
    <property type="entry name" value="Acyl_CoA_acyltransferase"/>
</dbReference>
<accession>A0A1X0K0G5</accession>
<protein>
    <submittedName>
        <fullName evidence="4">GNAT family N-acetyltransferase</fullName>
    </submittedName>
</protein>
<dbReference type="Pfam" id="PF00583">
    <property type="entry name" value="Acetyltransf_1"/>
    <property type="match status" value="1"/>
</dbReference>
<dbReference type="OrthoDB" id="9799092at2"/>
<gene>
    <name evidence="4" type="ORF">BST47_01640</name>
</gene>
<feature type="domain" description="N-acetyltransferase" evidence="3">
    <location>
        <begin position="19"/>
        <end position="156"/>
    </location>
</feature>
<dbReference type="Gene3D" id="3.40.630.30">
    <property type="match status" value="1"/>
</dbReference>
<dbReference type="InterPro" id="IPR050832">
    <property type="entry name" value="Bact_Acetyltransf"/>
</dbReference>
<organism evidence="4 5">
    <name type="scientific">Mycolicibacterium tusciae</name>
    <dbReference type="NCBI Taxonomy" id="75922"/>
    <lineage>
        <taxon>Bacteria</taxon>
        <taxon>Bacillati</taxon>
        <taxon>Actinomycetota</taxon>
        <taxon>Actinomycetes</taxon>
        <taxon>Mycobacteriales</taxon>
        <taxon>Mycobacteriaceae</taxon>
        <taxon>Mycolicibacterium</taxon>
    </lineage>
</organism>
<dbReference type="STRING" id="75922.BST47_01640"/>
<keyword evidence="5" id="KW-1185">Reference proteome</keyword>